<reference evidence="1 2" key="1">
    <citation type="submission" date="2018-05" db="EMBL/GenBank/DDBJ databases">
        <title>Genome sequencing and assembly of the regulated plant pathogen Lachnellula willkommii and related sister species for the development of diagnostic species identification markers.</title>
        <authorList>
            <person name="Giroux E."/>
            <person name="Bilodeau G."/>
        </authorList>
    </citation>
    <scope>NUCLEOTIDE SEQUENCE [LARGE SCALE GENOMIC DNA]</scope>
    <source>
        <strain evidence="1 2">CBS 185.66</strain>
    </source>
</reference>
<name>A0A8H8QU92_9HELO</name>
<comment type="caution">
    <text evidence="1">The sequence shown here is derived from an EMBL/GenBank/DDBJ whole genome shotgun (WGS) entry which is preliminary data.</text>
</comment>
<protein>
    <submittedName>
        <fullName evidence="1">Uncharacterized protein</fullName>
    </submittedName>
</protein>
<dbReference type="OrthoDB" id="3527090at2759"/>
<keyword evidence="2" id="KW-1185">Reference proteome</keyword>
<gene>
    <name evidence="1" type="ORF">LHYA1_G009113</name>
</gene>
<accession>A0A8H8QU92</accession>
<evidence type="ECO:0000313" key="1">
    <source>
        <dbReference type="EMBL" id="TVY22236.1"/>
    </source>
</evidence>
<dbReference type="AlphaFoldDB" id="A0A8H8QU92"/>
<dbReference type="GeneID" id="41989311"/>
<evidence type="ECO:0000313" key="2">
    <source>
        <dbReference type="Proteomes" id="UP000431533"/>
    </source>
</evidence>
<organism evidence="1 2">
    <name type="scientific">Lachnellula hyalina</name>
    <dbReference type="NCBI Taxonomy" id="1316788"/>
    <lineage>
        <taxon>Eukaryota</taxon>
        <taxon>Fungi</taxon>
        <taxon>Dikarya</taxon>
        <taxon>Ascomycota</taxon>
        <taxon>Pezizomycotina</taxon>
        <taxon>Leotiomycetes</taxon>
        <taxon>Helotiales</taxon>
        <taxon>Lachnaceae</taxon>
        <taxon>Lachnellula</taxon>
    </lineage>
</organism>
<sequence>MLADWINYYDLALLNTPSISTFYSNHIQDWAITKFGEKLFCQLSPLQNELQAYSYILSSNSSLKSLEQINVKRSYEATLNRLDDIAERYTSAILYAAHDAIPQIRLAPHAKPWWNDSLKSLRRDINRAREASKRAARNIYFQAIKTAKKDHWNQFLEKEDSKSIFKALAYMKLRRLELTLFPPPPKTASPNWTLYTASEQWQWPKLALDEVNEIKSTSPGPDYITQTIITHLSLLFETLVNTGYYPKC</sequence>
<dbReference type="Proteomes" id="UP000431533">
    <property type="component" value="Unassembled WGS sequence"/>
</dbReference>
<dbReference type="PANTHER" id="PTHR33481:SF1">
    <property type="entry name" value="ENDONUCLEASE_EXONUCLEASE_PHOSPHATASE DOMAIN-CONTAINING PROTEIN-RELATED"/>
    <property type="match status" value="1"/>
</dbReference>
<proteinExistence type="predicted"/>
<dbReference type="PANTHER" id="PTHR33481">
    <property type="entry name" value="REVERSE TRANSCRIPTASE"/>
    <property type="match status" value="1"/>
</dbReference>
<dbReference type="EMBL" id="QGMH01000306">
    <property type="protein sequence ID" value="TVY22236.1"/>
    <property type="molecule type" value="Genomic_DNA"/>
</dbReference>
<dbReference type="RefSeq" id="XP_031001024.1">
    <property type="nucleotide sequence ID" value="XM_031154017.1"/>
</dbReference>